<evidence type="ECO:0000259" key="4">
    <source>
        <dbReference type="PROSITE" id="PS50932"/>
    </source>
</evidence>
<evidence type="ECO:0000256" key="2">
    <source>
        <dbReference type="ARBA" id="ARBA00023125"/>
    </source>
</evidence>
<dbReference type="SMART" id="SM00354">
    <property type="entry name" value="HTH_LACI"/>
    <property type="match status" value="1"/>
</dbReference>
<keyword evidence="1" id="KW-0805">Transcription regulation</keyword>
<dbReference type="Gene3D" id="3.40.50.2300">
    <property type="match status" value="2"/>
</dbReference>
<keyword evidence="2" id="KW-0238">DNA-binding</keyword>
<dbReference type="InterPro" id="IPR010982">
    <property type="entry name" value="Lambda_DNA-bd_dom_sf"/>
</dbReference>
<dbReference type="GO" id="GO:0000976">
    <property type="term" value="F:transcription cis-regulatory region binding"/>
    <property type="evidence" value="ECO:0007669"/>
    <property type="project" value="TreeGrafter"/>
</dbReference>
<name>A0A6M1R1M5_9ACTN</name>
<dbReference type="PROSITE" id="PS50932">
    <property type="entry name" value="HTH_LACI_2"/>
    <property type="match status" value="1"/>
</dbReference>
<dbReference type="PROSITE" id="PS00356">
    <property type="entry name" value="HTH_LACI_1"/>
    <property type="match status" value="1"/>
</dbReference>
<sequence length="345" mass="37177">MAVPRSSGHISAAPPTLADVAELAGVSRQTVSNAVNNPDLLRADTLARVQDAIDKLGYQPNRAARSLRTRASHLIGLRMPALQEGTANAMMDRFVHTFVEAAAEAGYHVLLFHGDPADPLDGYDELLRSTAVDAFVVTDTHLGGQQTTWLQSRRARFVSFGRPWTQPDAKHPWVDVDLAYGAEIATEHLIERGHSKIAWIGWHKDSLLGEERRSGWIHAMHTHGLSTTGLASRTEDSISSGKAAADAILDETQPTALVCASDTLAMGVLHSLFERRLRLGEDVAVVGFDDSQVAQTVPPGITSVRPPLEEAARELVKALEELLATPSYAAPGVMLKPALTVRGSS</sequence>
<dbReference type="PROSITE" id="PS50943">
    <property type="entry name" value="HTH_CROC1"/>
    <property type="match status" value="1"/>
</dbReference>
<dbReference type="EMBL" id="JAALAA010000002">
    <property type="protein sequence ID" value="NGN91628.1"/>
    <property type="molecule type" value="Genomic_DNA"/>
</dbReference>
<dbReference type="AlphaFoldDB" id="A0A6M1R1M5"/>
<comment type="caution">
    <text evidence="6">The sequence shown here is derived from an EMBL/GenBank/DDBJ whole genome shotgun (WGS) entry which is preliminary data.</text>
</comment>
<dbReference type="RefSeq" id="WP_165109405.1">
    <property type="nucleotide sequence ID" value="NZ_JAALAA010000002.1"/>
</dbReference>
<reference evidence="6 7" key="1">
    <citation type="submission" date="2020-02" db="EMBL/GenBank/DDBJ databases">
        <title>Whole-genome analyses of novel actinobacteria.</title>
        <authorList>
            <person name="Sahin N."/>
        </authorList>
    </citation>
    <scope>NUCLEOTIDE SEQUENCE [LARGE SCALE GENOMIC DNA]</scope>
    <source>
        <strain evidence="6 7">KC13</strain>
    </source>
</reference>
<dbReference type="InterPro" id="IPR046335">
    <property type="entry name" value="LacI/GalR-like_sensor"/>
</dbReference>
<dbReference type="PANTHER" id="PTHR30146:SF109">
    <property type="entry name" value="HTH-TYPE TRANSCRIPTIONAL REGULATOR GALS"/>
    <property type="match status" value="1"/>
</dbReference>
<dbReference type="Gene3D" id="1.10.260.40">
    <property type="entry name" value="lambda repressor-like DNA-binding domains"/>
    <property type="match status" value="1"/>
</dbReference>
<feature type="domain" description="HTH cro/C1-type" evidence="5">
    <location>
        <begin position="16"/>
        <end position="59"/>
    </location>
</feature>
<dbReference type="PANTHER" id="PTHR30146">
    <property type="entry name" value="LACI-RELATED TRANSCRIPTIONAL REPRESSOR"/>
    <property type="match status" value="1"/>
</dbReference>
<dbReference type="SUPFAM" id="SSF47413">
    <property type="entry name" value="lambda repressor-like DNA-binding domains"/>
    <property type="match status" value="1"/>
</dbReference>
<proteinExistence type="predicted"/>
<dbReference type="GO" id="GO:0003700">
    <property type="term" value="F:DNA-binding transcription factor activity"/>
    <property type="evidence" value="ECO:0007669"/>
    <property type="project" value="TreeGrafter"/>
</dbReference>
<evidence type="ECO:0000256" key="3">
    <source>
        <dbReference type="ARBA" id="ARBA00023163"/>
    </source>
</evidence>
<evidence type="ECO:0000259" key="5">
    <source>
        <dbReference type="PROSITE" id="PS50943"/>
    </source>
</evidence>
<accession>A0A6M1R1M5</accession>
<dbReference type="CDD" id="cd01392">
    <property type="entry name" value="HTH_LacI"/>
    <property type="match status" value="1"/>
</dbReference>
<organism evidence="6 7">
    <name type="scientific">Nocardioides turkmenicus</name>
    <dbReference type="NCBI Taxonomy" id="2711220"/>
    <lineage>
        <taxon>Bacteria</taxon>
        <taxon>Bacillati</taxon>
        <taxon>Actinomycetota</taxon>
        <taxon>Actinomycetes</taxon>
        <taxon>Propionibacteriales</taxon>
        <taxon>Nocardioidaceae</taxon>
        <taxon>Nocardioides</taxon>
    </lineage>
</organism>
<dbReference type="Pfam" id="PF00356">
    <property type="entry name" value="LacI"/>
    <property type="match status" value="1"/>
</dbReference>
<dbReference type="Pfam" id="PF13377">
    <property type="entry name" value="Peripla_BP_3"/>
    <property type="match status" value="1"/>
</dbReference>
<evidence type="ECO:0000313" key="7">
    <source>
        <dbReference type="Proteomes" id="UP000483261"/>
    </source>
</evidence>
<keyword evidence="7" id="KW-1185">Reference proteome</keyword>
<dbReference type="InterPro" id="IPR028082">
    <property type="entry name" value="Peripla_BP_I"/>
</dbReference>
<feature type="domain" description="HTH lacI-type" evidence="4">
    <location>
        <begin position="15"/>
        <end position="69"/>
    </location>
</feature>
<dbReference type="InterPro" id="IPR000843">
    <property type="entry name" value="HTH_LacI"/>
</dbReference>
<evidence type="ECO:0000313" key="6">
    <source>
        <dbReference type="EMBL" id="NGN91628.1"/>
    </source>
</evidence>
<dbReference type="Proteomes" id="UP000483261">
    <property type="component" value="Unassembled WGS sequence"/>
</dbReference>
<protein>
    <submittedName>
        <fullName evidence="6">LacI family transcriptional regulator</fullName>
    </submittedName>
</protein>
<evidence type="ECO:0000256" key="1">
    <source>
        <dbReference type="ARBA" id="ARBA00023015"/>
    </source>
</evidence>
<dbReference type="InterPro" id="IPR001387">
    <property type="entry name" value="Cro/C1-type_HTH"/>
</dbReference>
<gene>
    <name evidence="6" type="ORF">G5C66_02590</name>
</gene>
<dbReference type="SUPFAM" id="SSF53822">
    <property type="entry name" value="Periplasmic binding protein-like I"/>
    <property type="match status" value="1"/>
</dbReference>
<keyword evidence="3" id="KW-0804">Transcription</keyword>